<comment type="caution">
    <text evidence="1">The sequence shown here is derived from an EMBL/GenBank/DDBJ whole genome shotgun (WGS) entry which is preliminary data.</text>
</comment>
<evidence type="ECO:0000313" key="1">
    <source>
        <dbReference type="EMBL" id="NPC65170.1"/>
    </source>
</evidence>
<evidence type="ECO:0008006" key="3">
    <source>
        <dbReference type="Google" id="ProtNLM"/>
    </source>
</evidence>
<dbReference type="Proteomes" id="UP000623090">
    <property type="component" value="Unassembled WGS sequence"/>
</dbReference>
<keyword evidence="2" id="KW-1185">Reference proteome</keyword>
<sequence>MFSSPEGRFNVLVCMHRSQPDTASTVLASLHRFIAGLAREQVRRHKRAPDAPACLARASGP</sequence>
<protein>
    <recommendedName>
        <fullName evidence="3">LysR family transcriptional regulator</fullName>
    </recommendedName>
</protein>
<proteinExistence type="predicted"/>
<organism evidence="1 2">
    <name type="scientific">Komagataeibacter melomenusus</name>
    <dbReference type="NCBI Taxonomy" id="2766578"/>
    <lineage>
        <taxon>Bacteria</taxon>
        <taxon>Pseudomonadati</taxon>
        <taxon>Pseudomonadota</taxon>
        <taxon>Alphaproteobacteria</taxon>
        <taxon>Acetobacterales</taxon>
        <taxon>Acetobacteraceae</taxon>
        <taxon>Komagataeibacter</taxon>
    </lineage>
</organism>
<gene>
    <name evidence="1" type="ORF">HNW77_01860</name>
</gene>
<name>A0ABX2AA87_9PROT</name>
<accession>A0ABX2AA87</accession>
<dbReference type="RefSeq" id="WP_172154860.1">
    <property type="nucleotide sequence ID" value="NZ_JABJWC010000003.1"/>
</dbReference>
<evidence type="ECO:0000313" key="2">
    <source>
        <dbReference type="Proteomes" id="UP000623090"/>
    </source>
</evidence>
<reference evidence="1 2" key="1">
    <citation type="journal article" date="2020" name="Microorganisms">
        <title>Description of Komagataeibacter melaceti sp. nov. and Komagataeibacter melomenusus sp. nov. Isolated from Apple Cider Vinegar.</title>
        <authorList>
            <person name="Maric L."/>
            <person name="Cleenwerck I."/>
            <person name="Accetto T."/>
            <person name="Vandamme P."/>
            <person name="Trcek J."/>
        </authorList>
    </citation>
    <scope>NUCLEOTIDE SEQUENCE [LARGE SCALE GENOMIC DNA]</scope>
    <source>
        <strain evidence="1 2">AV436</strain>
    </source>
</reference>
<dbReference type="EMBL" id="JABJWC010000003">
    <property type="protein sequence ID" value="NPC65170.1"/>
    <property type="molecule type" value="Genomic_DNA"/>
</dbReference>